<organism evidence="3 4">
    <name type="scientific">Vreelandella azerica</name>
    <dbReference type="NCBI Taxonomy" id="2732867"/>
    <lineage>
        <taxon>Bacteria</taxon>
        <taxon>Pseudomonadati</taxon>
        <taxon>Pseudomonadota</taxon>
        <taxon>Gammaproteobacteria</taxon>
        <taxon>Oceanospirillales</taxon>
        <taxon>Halomonadaceae</taxon>
        <taxon>Vreelandella</taxon>
    </lineage>
</organism>
<name>A0A7Y3TWV8_9GAMM</name>
<evidence type="ECO:0000313" key="4">
    <source>
        <dbReference type="Proteomes" id="UP000588806"/>
    </source>
</evidence>
<dbReference type="RefSeq" id="WP_171701868.1">
    <property type="nucleotide sequence ID" value="NZ_JABFHI010000002.1"/>
</dbReference>
<comment type="caution">
    <text evidence="3">The sequence shown here is derived from an EMBL/GenBank/DDBJ whole genome shotgun (WGS) entry which is preliminary data.</text>
</comment>
<sequence>MHSESLSIQSDGYKLDGSYYWEEGTLKDDSPVVIVCSGFTGLKHIHPERFARYLTRQGFLCVGFDYRGFGESEGERGKVLIEEQVRDIANVVTRVRARAEQENRPLVLAGWGMAGGLVLDAYRLVEDLVDALVSMNGFFDAVRVQKALRGELGWKQFRQFMNQERLRIAQGGEPRKLDPFDIYPLDPISKGYVDDVLFKTSGYGVMSDLDFADSLISFCPEAHIDQRFAKTPLLIAHGGENDLHPVSEAHSLYATYPGPKSLFLLPQGGHTEWMLDDDPKFQHFAAHIANWLETSVAPLNTPSVAA</sequence>
<dbReference type="InterPro" id="IPR029058">
    <property type="entry name" value="AB_hydrolase_fold"/>
</dbReference>
<evidence type="ECO:0000259" key="2">
    <source>
        <dbReference type="Pfam" id="PF12146"/>
    </source>
</evidence>
<dbReference type="AlphaFoldDB" id="A0A7Y3TWV8"/>
<proteinExistence type="predicted"/>
<keyword evidence="4" id="KW-1185">Reference proteome</keyword>
<feature type="domain" description="Serine aminopeptidase S33" evidence="2">
    <location>
        <begin position="32"/>
        <end position="271"/>
    </location>
</feature>
<dbReference type="SUPFAM" id="SSF53474">
    <property type="entry name" value="alpha/beta-Hydrolases"/>
    <property type="match status" value="1"/>
</dbReference>
<dbReference type="InterPro" id="IPR022742">
    <property type="entry name" value="Hydrolase_4"/>
</dbReference>
<dbReference type="Gene3D" id="3.40.50.1820">
    <property type="entry name" value="alpha/beta hydrolase"/>
    <property type="match status" value="1"/>
</dbReference>
<dbReference type="Pfam" id="PF12146">
    <property type="entry name" value="Hydrolase_4"/>
    <property type="match status" value="1"/>
</dbReference>
<reference evidence="3 4" key="2">
    <citation type="submission" date="2020-06" db="EMBL/GenBank/DDBJ databases">
        <title>Halomonas songnenensis sp. nov., a moderately halophilic bacterium isolated from saline and alkaline soils.</title>
        <authorList>
            <person name="Jiang J."/>
            <person name="Pan Y."/>
        </authorList>
    </citation>
    <scope>NUCLEOTIDE SEQUENCE [LARGE SCALE GENOMIC DNA]</scope>
    <source>
        <strain evidence="3 4">TBZ9</strain>
    </source>
</reference>
<keyword evidence="1 3" id="KW-0378">Hydrolase</keyword>
<dbReference type="PROSITE" id="PS50096">
    <property type="entry name" value="IQ"/>
    <property type="match status" value="1"/>
</dbReference>
<dbReference type="GO" id="GO:0052689">
    <property type="term" value="F:carboxylic ester hydrolase activity"/>
    <property type="evidence" value="ECO:0007669"/>
    <property type="project" value="UniProtKB-ARBA"/>
</dbReference>
<dbReference type="Proteomes" id="UP000588806">
    <property type="component" value="Unassembled WGS sequence"/>
</dbReference>
<gene>
    <name evidence="3" type="ORF">HLB35_05880</name>
</gene>
<dbReference type="InterPro" id="IPR050261">
    <property type="entry name" value="FrsA_esterase"/>
</dbReference>
<evidence type="ECO:0000256" key="1">
    <source>
        <dbReference type="ARBA" id="ARBA00022801"/>
    </source>
</evidence>
<reference evidence="3 4" key="1">
    <citation type="submission" date="2020-05" db="EMBL/GenBank/DDBJ databases">
        <authorList>
            <person name="Ruan W."/>
            <person name="Jeon C.O."/>
            <person name="Chun B.H."/>
        </authorList>
    </citation>
    <scope>NUCLEOTIDE SEQUENCE [LARGE SCALE GENOMIC DNA]</scope>
    <source>
        <strain evidence="3 4">TBZ9</strain>
    </source>
</reference>
<accession>A0A7Y3TWV8</accession>
<protein>
    <submittedName>
        <fullName evidence="3">Alpha/beta hydrolase</fullName>
    </submittedName>
</protein>
<dbReference type="EMBL" id="JABFHI010000002">
    <property type="protein sequence ID" value="NOG31413.1"/>
    <property type="molecule type" value="Genomic_DNA"/>
</dbReference>
<evidence type="ECO:0000313" key="3">
    <source>
        <dbReference type="EMBL" id="NOG31413.1"/>
    </source>
</evidence>
<dbReference type="PANTHER" id="PTHR22946">
    <property type="entry name" value="DIENELACTONE HYDROLASE DOMAIN-CONTAINING PROTEIN-RELATED"/>
    <property type="match status" value="1"/>
</dbReference>
<dbReference type="PANTHER" id="PTHR22946:SF9">
    <property type="entry name" value="POLYKETIDE TRANSFERASE AF380"/>
    <property type="match status" value="1"/>
</dbReference>